<protein>
    <submittedName>
        <fullName evidence="1">Uncharacterized protein</fullName>
    </submittedName>
</protein>
<dbReference type="AlphaFoldDB" id="R0K746"/>
<gene>
    <name evidence="1" type="ORF">Anapl_00571</name>
</gene>
<name>R0K746_ANAPL</name>
<organism evidence="1 2">
    <name type="scientific">Anas platyrhynchos</name>
    <name type="common">Mallard</name>
    <name type="synonym">Anas boschas</name>
    <dbReference type="NCBI Taxonomy" id="8839"/>
    <lineage>
        <taxon>Eukaryota</taxon>
        <taxon>Metazoa</taxon>
        <taxon>Chordata</taxon>
        <taxon>Craniata</taxon>
        <taxon>Vertebrata</taxon>
        <taxon>Euteleostomi</taxon>
        <taxon>Archelosauria</taxon>
        <taxon>Archosauria</taxon>
        <taxon>Dinosauria</taxon>
        <taxon>Saurischia</taxon>
        <taxon>Theropoda</taxon>
        <taxon>Coelurosauria</taxon>
        <taxon>Aves</taxon>
        <taxon>Neognathae</taxon>
        <taxon>Galloanserae</taxon>
        <taxon>Anseriformes</taxon>
        <taxon>Anatidae</taxon>
        <taxon>Anatinae</taxon>
        <taxon>Anas</taxon>
    </lineage>
</organism>
<sequence length="157" mass="17456">MRINLKMKRLKGKTFYASSQGWGNTAQPRTGETFKHFCNSSAEDSSALRKLAPIYLQTPHVVKAQRSDHVFAAENVSALCSPTLRTNTKTSCISVSRSRLPAKRKLRESFTSITCGLPDVSKEPWTYCSEMYTKDLRSPEQGCNSGENLGVRAANAY</sequence>
<keyword evidence="2" id="KW-1185">Reference proteome</keyword>
<accession>R0K746</accession>
<dbReference type="EMBL" id="KB742651">
    <property type="protein sequence ID" value="EOB05986.1"/>
    <property type="molecule type" value="Genomic_DNA"/>
</dbReference>
<evidence type="ECO:0000313" key="1">
    <source>
        <dbReference type="EMBL" id="EOB05986.1"/>
    </source>
</evidence>
<proteinExistence type="predicted"/>
<dbReference type="Proteomes" id="UP000296049">
    <property type="component" value="Unassembled WGS sequence"/>
</dbReference>
<reference evidence="2" key="1">
    <citation type="journal article" date="2013" name="Nat. Genet.">
        <title>The duck genome and transcriptome provide insight into an avian influenza virus reservoir species.</title>
        <authorList>
            <person name="Huang Y."/>
            <person name="Li Y."/>
            <person name="Burt D.W."/>
            <person name="Chen H."/>
            <person name="Zhang Y."/>
            <person name="Qian W."/>
            <person name="Kim H."/>
            <person name="Gan S."/>
            <person name="Zhao Y."/>
            <person name="Li J."/>
            <person name="Yi K."/>
            <person name="Feng H."/>
            <person name="Zhu P."/>
            <person name="Li B."/>
            <person name="Liu Q."/>
            <person name="Fairley S."/>
            <person name="Magor K.E."/>
            <person name="Du Z."/>
            <person name="Hu X."/>
            <person name="Goodman L."/>
            <person name="Tafer H."/>
            <person name="Vignal A."/>
            <person name="Lee T."/>
            <person name="Kim K.W."/>
            <person name="Sheng Z."/>
            <person name="An Y."/>
            <person name="Searle S."/>
            <person name="Herrero J."/>
            <person name="Groenen M.A."/>
            <person name="Crooijmans R.P."/>
            <person name="Faraut T."/>
            <person name="Cai Q."/>
            <person name="Webster R.G."/>
            <person name="Aldridge J.R."/>
            <person name="Warren W.C."/>
            <person name="Bartschat S."/>
            <person name="Kehr S."/>
            <person name="Marz M."/>
            <person name="Stadler P.F."/>
            <person name="Smith J."/>
            <person name="Kraus R.H."/>
            <person name="Zhao Y."/>
            <person name="Ren L."/>
            <person name="Fei J."/>
            <person name="Morisson M."/>
            <person name="Kaiser P."/>
            <person name="Griffin D.K."/>
            <person name="Rao M."/>
            <person name="Pitel F."/>
            <person name="Wang J."/>
            <person name="Li N."/>
        </authorList>
    </citation>
    <scope>NUCLEOTIDE SEQUENCE [LARGE SCALE GENOMIC DNA]</scope>
</reference>
<evidence type="ECO:0000313" key="2">
    <source>
        <dbReference type="Proteomes" id="UP000296049"/>
    </source>
</evidence>